<reference evidence="4 5" key="1">
    <citation type="journal article" date="2020" name="ISME J.">
        <title>Uncovering the hidden diversity of litter-decomposition mechanisms in mushroom-forming fungi.</title>
        <authorList>
            <person name="Floudas D."/>
            <person name="Bentzer J."/>
            <person name="Ahren D."/>
            <person name="Johansson T."/>
            <person name="Persson P."/>
            <person name="Tunlid A."/>
        </authorList>
    </citation>
    <scope>NUCLEOTIDE SEQUENCE [LARGE SCALE GENOMIC DNA]</scope>
    <source>
        <strain evidence="4 5">CBS 291.85</strain>
    </source>
</reference>
<dbReference type="PANTHER" id="PTHR46825">
    <property type="entry name" value="D-ALANYL-D-ALANINE-CARBOXYPEPTIDASE/ENDOPEPTIDASE AMPH"/>
    <property type="match status" value="1"/>
</dbReference>
<keyword evidence="2" id="KW-0732">Signal</keyword>
<keyword evidence="5" id="KW-1185">Reference proteome</keyword>
<comment type="similarity">
    <text evidence="1">Belongs to the peptidase S12 family.</text>
</comment>
<organism evidence="4 5">
    <name type="scientific">Tetrapyrgos nigripes</name>
    <dbReference type="NCBI Taxonomy" id="182062"/>
    <lineage>
        <taxon>Eukaryota</taxon>
        <taxon>Fungi</taxon>
        <taxon>Dikarya</taxon>
        <taxon>Basidiomycota</taxon>
        <taxon>Agaricomycotina</taxon>
        <taxon>Agaricomycetes</taxon>
        <taxon>Agaricomycetidae</taxon>
        <taxon>Agaricales</taxon>
        <taxon>Marasmiineae</taxon>
        <taxon>Marasmiaceae</taxon>
        <taxon>Tetrapyrgos</taxon>
    </lineage>
</organism>
<dbReference type="Pfam" id="PF00144">
    <property type="entry name" value="Beta-lactamase"/>
    <property type="match status" value="1"/>
</dbReference>
<gene>
    <name evidence="4" type="ORF">D9758_001604</name>
</gene>
<comment type="caution">
    <text evidence="4">The sequence shown here is derived from an EMBL/GenBank/DDBJ whole genome shotgun (WGS) entry which is preliminary data.</text>
</comment>
<feature type="signal peptide" evidence="2">
    <location>
        <begin position="1"/>
        <end position="20"/>
    </location>
</feature>
<dbReference type="AlphaFoldDB" id="A0A8H5GXX5"/>
<evidence type="ECO:0000313" key="4">
    <source>
        <dbReference type="EMBL" id="KAF5373123.1"/>
    </source>
</evidence>
<dbReference type="InterPro" id="IPR012338">
    <property type="entry name" value="Beta-lactam/transpept-like"/>
</dbReference>
<dbReference type="OrthoDB" id="5946976at2759"/>
<dbReference type="SUPFAM" id="SSF56601">
    <property type="entry name" value="beta-lactamase/transpeptidase-like"/>
    <property type="match status" value="1"/>
</dbReference>
<accession>A0A8H5GXX5</accession>
<sequence length="612" mass="68056">MMLSTKILHLLAFFTLSASCSQLPEQTHFRLPGQTVQNVLDSDFDRFVQEILDEWNSTAGLGVAVVQKNPDETWNVETQGYGYAKGDGSKVTEETYFHIGSNSKLFDVFSVGLLISNESLSPRISWDSRIASLLPEWSLNDSYTTSHSTIIDLMSHRTGLPRHDLMYKAHASPSDMLAQTKFLKLSTGFREQWQYNNIMYTVLSYLPERLIPSVPNYARYVKDNIFVPLGLHETTFDTERIEKSGYLAQGIVRDKLNKTENIFGRGTPRVLINWNPSTEDGNMISGAGGIVMSVRNAATWLQSLLLLGKNPTNGKTVIPPEVVQKAATGLTVLEGTATWLETSPSVYGGGQHRYSYRGRNIVEHTGGTPGFLTVISRFPFENLGIAVFSNDGTYGQHIMQAIKWRIVDQVFGFEPIDWNARYKSLVSFQYNQTTTSKLPRPSGPASPSVSFFSIAGAYNDPGYGYIDLCLIPQQDEDIDAAKQPDSCQALLEEVPTRLPDTINTSVPTFVARWDKLWTTHFIFEHFNGNLFNATALASHPILDTSLVPANANANETYFTQKWELASATAEIVVDDGKVTGFGLTGIWGPGPGVESPRGENVQERSEVWFARE</sequence>
<dbReference type="Proteomes" id="UP000559256">
    <property type="component" value="Unassembled WGS sequence"/>
</dbReference>
<dbReference type="PROSITE" id="PS51257">
    <property type="entry name" value="PROKAR_LIPOPROTEIN"/>
    <property type="match status" value="1"/>
</dbReference>
<protein>
    <recommendedName>
        <fullName evidence="3">Beta-lactamase-related domain-containing protein</fullName>
    </recommendedName>
</protein>
<evidence type="ECO:0000256" key="1">
    <source>
        <dbReference type="ARBA" id="ARBA00038215"/>
    </source>
</evidence>
<name>A0A8H5GXX5_9AGAR</name>
<dbReference type="PANTHER" id="PTHR46825:SF15">
    <property type="entry name" value="BETA-LACTAMASE-RELATED DOMAIN-CONTAINING PROTEIN"/>
    <property type="match status" value="1"/>
</dbReference>
<feature type="domain" description="Beta-lactamase-related" evidence="3">
    <location>
        <begin position="58"/>
        <end position="393"/>
    </location>
</feature>
<dbReference type="Gene3D" id="3.40.710.10">
    <property type="entry name" value="DD-peptidase/beta-lactamase superfamily"/>
    <property type="match status" value="1"/>
</dbReference>
<evidence type="ECO:0000259" key="3">
    <source>
        <dbReference type="Pfam" id="PF00144"/>
    </source>
</evidence>
<proteinExistence type="inferred from homology"/>
<feature type="chain" id="PRO_5034825861" description="Beta-lactamase-related domain-containing protein" evidence="2">
    <location>
        <begin position="21"/>
        <end position="612"/>
    </location>
</feature>
<dbReference type="EMBL" id="JAACJM010000004">
    <property type="protein sequence ID" value="KAF5373123.1"/>
    <property type="molecule type" value="Genomic_DNA"/>
</dbReference>
<dbReference type="InterPro" id="IPR001466">
    <property type="entry name" value="Beta-lactam-related"/>
</dbReference>
<evidence type="ECO:0000256" key="2">
    <source>
        <dbReference type="SAM" id="SignalP"/>
    </source>
</evidence>
<evidence type="ECO:0000313" key="5">
    <source>
        <dbReference type="Proteomes" id="UP000559256"/>
    </source>
</evidence>
<dbReference type="InterPro" id="IPR050491">
    <property type="entry name" value="AmpC-like"/>
</dbReference>